<evidence type="ECO:0000313" key="2">
    <source>
        <dbReference type="EMBL" id="MFD1515433.1"/>
    </source>
</evidence>
<gene>
    <name evidence="2" type="ORF">ACFSBT_19305</name>
</gene>
<dbReference type="AlphaFoldDB" id="A0ABD6B1I1"/>
<evidence type="ECO:0000256" key="1">
    <source>
        <dbReference type="SAM" id="MobiDB-lite"/>
    </source>
</evidence>
<dbReference type="InterPro" id="IPR055959">
    <property type="entry name" value="DUF7537"/>
</dbReference>
<name>A0ABD6B1I1_9EURY</name>
<dbReference type="PROSITE" id="PS51257">
    <property type="entry name" value="PROKAR_LIPOPROTEIN"/>
    <property type="match status" value="1"/>
</dbReference>
<dbReference type="Pfam" id="PF24381">
    <property type="entry name" value="DUF7537"/>
    <property type="match status" value="1"/>
</dbReference>
<evidence type="ECO:0008006" key="4">
    <source>
        <dbReference type="Google" id="ProtNLM"/>
    </source>
</evidence>
<feature type="region of interest" description="Disordered" evidence="1">
    <location>
        <begin position="27"/>
        <end position="55"/>
    </location>
</feature>
<sequence length="271" mass="28613">MRQPSTVVALAALVFLAGCGGMLGSDTRTADAPNPGAVPTDDPMADPPDGLSEAGITDEHDLYAANTRGLANRSYTLRSNQTVTAANGTVLTEYRSTSRTTTNHSLGFQTVRFEANEAPFSALDRWQNTTHVTQRVVGPDGQEYSVYECSPSQQCGFVGSPNFQRLLALYQRAESSSVTSSGGDIELRFSAPRNQSVGYSGAGAVDVTSQTVTVTLTESGRLDEYRVEFSGRLVGSGTTVDGVAVVQVADVGATDVERPDWVSTARNASTA</sequence>
<protein>
    <recommendedName>
        <fullName evidence="4">Lipoprotein</fullName>
    </recommendedName>
</protein>
<keyword evidence="3" id="KW-1185">Reference proteome</keyword>
<dbReference type="RefSeq" id="WP_250875348.1">
    <property type="nucleotide sequence ID" value="NZ_JALXFV010000008.1"/>
</dbReference>
<accession>A0ABD6B1I1</accession>
<comment type="caution">
    <text evidence="2">The sequence shown here is derived from an EMBL/GenBank/DDBJ whole genome shotgun (WGS) entry which is preliminary data.</text>
</comment>
<reference evidence="2 3" key="1">
    <citation type="journal article" date="2019" name="Int. J. Syst. Evol. Microbiol.">
        <title>The Global Catalogue of Microorganisms (GCM) 10K type strain sequencing project: providing services to taxonomists for standard genome sequencing and annotation.</title>
        <authorList>
            <consortium name="The Broad Institute Genomics Platform"/>
            <consortium name="The Broad Institute Genome Sequencing Center for Infectious Disease"/>
            <person name="Wu L."/>
            <person name="Ma J."/>
        </authorList>
    </citation>
    <scope>NUCLEOTIDE SEQUENCE [LARGE SCALE GENOMIC DNA]</scope>
    <source>
        <strain evidence="2 3">CGMCC 1.12563</strain>
    </source>
</reference>
<dbReference type="EMBL" id="JBHUDC010000008">
    <property type="protein sequence ID" value="MFD1515433.1"/>
    <property type="molecule type" value="Genomic_DNA"/>
</dbReference>
<organism evidence="2 3">
    <name type="scientific">Halomarina rubra</name>
    <dbReference type="NCBI Taxonomy" id="2071873"/>
    <lineage>
        <taxon>Archaea</taxon>
        <taxon>Methanobacteriati</taxon>
        <taxon>Methanobacteriota</taxon>
        <taxon>Stenosarchaea group</taxon>
        <taxon>Halobacteria</taxon>
        <taxon>Halobacteriales</taxon>
        <taxon>Natronomonadaceae</taxon>
        <taxon>Halomarina</taxon>
    </lineage>
</organism>
<evidence type="ECO:0000313" key="3">
    <source>
        <dbReference type="Proteomes" id="UP001597187"/>
    </source>
</evidence>
<proteinExistence type="predicted"/>
<dbReference type="Proteomes" id="UP001597187">
    <property type="component" value="Unassembled WGS sequence"/>
</dbReference>